<dbReference type="SMART" id="SM00129">
    <property type="entry name" value="KISc"/>
    <property type="match status" value="1"/>
</dbReference>
<dbReference type="InterPro" id="IPR027640">
    <property type="entry name" value="Kinesin-like_fam"/>
</dbReference>
<name>A0A0V1BN84_TRISP</name>
<dbReference type="GO" id="GO:0007018">
    <property type="term" value="P:microtubule-based movement"/>
    <property type="evidence" value="ECO:0007669"/>
    <property type="project" value="InterPro"/>
</dbReference>
<reference evidence="10 11" key="1">
    <citation type="submission" date="2015-01" db="EMBL/GenBank/DDBJ databases">
        <title>Evolution of Trichinella species and genotypes.</title>
        <authorList>
            <person name="Korhonen P.K."/>
            <person name="Edoardo P."/>
            <person name="Giuseppe L.R."/>
            <person name="Gasser R.B."/>
        </authorList>
    </citation>
    <scope>NUCLEOTIDE SEQUENCE [LARGE SCALE GENOMIC DNA]</scope>
    <source>
        <strain evidence="10">ISS3</strain>
    </source>
</reference>
<dbReference type="PANTHER" id="PTHR24115">
    <property type="entry name" value="KINESIN-RELATED"/>
    <property type="match status" value="1"/>
</dbReference>
<evidence type="ECO:0000256" key="3">
    <source>
        <dbReference type="ARBA" id="ARBA00022840"/>
    </source>
</evidence>
<keyword evidence="2 5" id="KW-0547">Nucleotide-binding</keyword>
<feature type="coiled-coil region" evidence="7">
    <location>
        <begin position="580"/>
        <end position="635"/>
    </location>
</feature>
<dbReference type="AlphaFoldDB" id="A0A0V1BN84"/>
<dbReference type="InterPro" id="IPR019821">
    <property type="entry name" value="Kinesin_motor_CS"/>
</dbReference>
<evidence type="ECO:0000313" key="11">
    <source>
        <dbReference type="Proteomes" id="UP000054776"/>
    </source>
</evidence>
<dbReference type="EMBL" id="JYDH01000025">
    <property type="protein sequence ID" value="KRY38461.1"/>
    <property type="molecule type" value="Genomic_DNA"/>
</dbReference>
<dbReference type="OrthoDB" id="2403182at2759"/>
<dbReference type="PRINTS" id="PR00380">
    <property type="entry name" value="KINESINHEAVY"/>
</dbReference>
<feature type="region of interest" description="Disordered" evidence="8">
    <location>
        <begin position="686"/>
        <end position="731"/>
    </location>
</feature>
<dbReference type="InParanoid" id="A0A0V1BN84"/>
<evidence type="ECO:0000256" key="2">
    <source>
        <dbReference type="ARBA" id="ARBA00022741"/>
    </source>
</evidence>
<dbReference type="GO" id="GO:0005874">
    <property type="term" value="C:microtubule"/>
    <property type="evidence" value="ECO:0007669"/>
    <property type="project" value="UniProtKB-KW"/>
</dbReference>
<feature type="domain" description="Kinesin motor" evidence="9">
    <location>
        <begin position="33"/>
        <end position="479"/>
    </location>
</feature>
<comment type="subcellular location">
    <subcellularLocation>
        <location evidence="1">Cytoplasm</location>
        <location evidence="1">Cytoskeleton</location>
    </subcellularLocation>
</comment>
<keyword evidence="7" id="KW-0175">Coiled coil</keyword>
<dbReference type="Gene3D" id="3.40.850.10">
    <property type="entry name" value="Kinesin motor domain"/>
    <property type="match status" value="1"/>
</dbReference>
<evidence type="ECO:0000313" key="10">
    <source>
        <dbReference type="EMBL" id="KRY38461.1"/>
    </source>
</evidence>
<organism evidence="10 11">
    <name type="scientific">Trichinella spiralis</name>
    <name type="common">Trichina worm</name>
    <dbReference type="NCBI Taxonomy" id="6334"/>
    <lineage>
        <taxon>Eukaryota</taxon>
        <taxon>Metazoa</taxon>
        <taxon>Ecdysozoa</taxon>
        <taxon>Nematoda</taxon>
        <taxon>Enoplea</taxon>
        <taxon>Dorylaimia</taxon>
        <taxon>Trichinellida</taxon>
        <taxon>Trichinellidae</taxon>
        <taxon>Trichinella</taxon>
    </lineage>
</organism>
<keyword evidence="4" id="KW-0963">Cytoplasm</keyword>
<dbReference type="InterPro" id="IPR001752">
    <property type="entry name" value="Kinesin_motor_dom"/>
</dbReference>
<keyword evidence="4" id="KW-0206">Cytoskeleton</keyword>
<dbReference type="GO" id="GO:0005634">
    <property type="term" value="C:nucleus"/>
    <property type="evidence" value="ECO:0007669"/>
    <property type="project" value="TreeGrafter"/>
</dbReference>
<evidence type="ECO:0000256" key="4">
    <source>
        <dbReference type="ARBA" id="ARBA00023212"/>
    </source>
</evidence>
<dbReference type="GO" id="GO:0016887">
    <property type="term" value="F:ATP hydrolysis activity"/>
    <property type="evidence" value="ECO:0007669"/>
    <property type="project" value="TreeGrafter"/>
</dbReference>
<dbReference type="STRING" id="6334.A0A0V1BN84"/>
<feature type="compositionally biased region" description="Low complexity" evidence="8">
    <location>
        <begin position="691"/>
        <end position="702"/>
    </location>
</feature>
<dbReference type="InterPro" id="IPR036961">
    <property type="entry name" value="Kinesin_motor_dom_sf"/>
</dbReference>
<evidence type="ECO:0000256" key="5">
    <source>
        <dbReference type="PROSITE-ProRule" id="PRU00283"/>
    </source>
</evidence>
<dbReference type="Pfam" id="PF00225">
    <property type="entry name" value="Kinesin"/>
    <property type="match status" value="1"/>
</dbReference>
<evidence type="ECO:0000259" key="9">
    <source>
        <dbReference type="PROSITE" id="PS50067"/>
    </source>
</evidence>
<dbReference type="eggNOG" id="KOG0247">
    <property type="taxonomic scope" value="Eukaryota"/>
</dbReference>
<evidence type="ECO:0000256" key="7">
    <source>
        <dbReference type="SAM" id="Coils"/>
    </source>
</evidence>
<dbReference type="InterPro" id="IPR027417">
    <property type="entry name" value="P-loop_NTPase"/>
</dbReference>
<comment type="similarity">
    <text evidence="5 6">Belongs to the TRAFAC class myosin-kinesin ATPase superfamily. Kinesin family.</text>
</comment>
<dbReference type="PANTHER" id="PTHR24115:SF600">
    <property type="entry name" value="KINESIN-LIKE PROTEIN KIF23"/>
    <property type="match status" value="1"/>
</dbReference>
<dbReference type="FunCoup" id="A0A0V1BN84">
    <property type="interactions" value="1141"/>
</dbReference>
<keyword evidence="3 5" id="KW-0067">ATP-binding</keyword>
<dbReference type="SUPFAM" id="SSF52540">
    <property type="entry name" value="P-loop containing nucleoside triphosphate hydrolases"/>
    <property type="match status" value="1"/>
</dbReference>
<feature type="binding site" evidence="5">
    <location>
        <begin position="153"/>
        <end position="160"/>
    </location>
    <ligand>
        <name>ATP</name>
        <dbReference type="ChEBI" id="CHEBI:30616"/>
    </ligand>
</feature>
<dbReference type="PROSITE" id="PS50067">
    <property type="entry name" value="KINESIN_MOTOR_2"/>
    <property type="match status" value="1"/>
</dbReference>
<dbReference type="GO" id="GO:0005871">
    <property type="term" value="C:kinesin complex"/>
    <property type="evidence" value="ECO:0007669"/>
    <property type="project" value="TreeGrafter"/>
</dbReference>
<keyword evidence="6" id="KW-0493">Microtubule</keyword>
<evidence type="ECO:0000256" key="6">
    <source>
        <dbReference type="RuleBase" id="RU000394"/>
    </source>
</evidence>
<dbReference type="GO" id="GO:0008017">
    <property type="term" value="F:microtubule binding"/>
    <property type="evidence" value="ECO:0007669"/>
    <property type="project" value="InterPro"/>
</dbReference>
<evidence type="ECO:0000256" key="1">
    <source>
        <dbReference type="ARBA" id="ARBA00004245"/>
    </source>
</evidence>
<dbReference type="GO" id="GO:0005524">
    <property type="term" value="F:ATP binding"/>
    <property type="evidence" value="ECO:0007669"/>
    <property type="project" value="UniProtKB-UniRule"/>
</dbReference>
<feature type="region of interest" description="Disordered" evidence="8">
    <location>
        <begin position="747"/>
        <end position="790"/>
    </location>
</feature>
<evidence type="ECO:0000256" key="8">
    <source>
        <dbReference type="SAM" id="MobiDB-lite"/>
    </source>
</evidence>
<sequence length="790" mass="89650">MHFDGIYIRQTPRRPKGVMRYNGRVRSKLQMDPVEVFCRIRPILDQEKNEICVQAIDDYTIRLSQLSQKSQAESAPIKEVRTNKQNWECRSKDRIKALYVCDNNSMIYFVITVCAFSYVFDEFVTQQMVFDRVAFELVEDLLQGKNGLLFTYGITGSGKTYTMTGNPMDIGILPRCLDVIFNSIGQYQSKKHVFIPDKTNGFMVQTEAAAALESDPQLLATPGLKAPLQTPKTADWELRPRVMERSKVRGIDEDNAYAVFVSYIEIYNNYVYDLLETQTDKNKPPISKILREDVNRNMYVNGVVEVEVKSTDEAFDVFVRGQRLRRVAHTLLNTESSRSHSVFNIRIVQAPLDSTGTDVIQDKNQIWVSQLSLVDLAGSERSNRTGHIGQRIREAVNQCTGCINNSLMVLRQCIQQLRENQKNGCDALVPYRDSRLTHMFKNYFDGEGKVRMIVCVNPAAADYDENLQVMQFAEMTQEVEVPRSLAVQIEGEGLTPGRRRAAAILKQISENGGAKQNCATGITFDPFPLTDLSVDCAETARQKFILLKGHFEMLFSRAQAEQAKRDATFGDMLKKFLLSYENLKKDSDEANKALHISDRENCQLKTELNTVKRRLAEAEMSLNRFERDAKMLQGQGEASKKREQEMVAQMRMKDEKLRAVRQVFDMNTPVSSGQRTVPWRSAGVFRSAMKSARPPSSAYAPPQRRRAPSPPPKPANYVKGQFMNRSRSTDSLLSDMEAEAKLNNCRRSGKTVAFQDDVIDDKTGEKGCGCNKRSYPPGDEAQIGKRTRQD</sequence>
<dbReference type="Proteomes" id="UP000054776">
    <property type="component" value="Unassembled WGS sequence"/>
</dbReference>
<comment type="caution">
    <text evidence="10">The sequence shown here is derived from an EMBL/GenBank/DDBJ whole genome shotgun (WGS) entry which is preliminary data.</text>
</comment>
<gene>
    <name evidence="10" type="primary">KIF23</name>
    <name evidence="10" type="ORF">T01_6899</name>
</gene>
<accession>A0A0V1BN84</accession>
<proteinExistence type="inferred from homology"/>
<keyword evidence="5 6" id="KW-0505">Motor protein</keyword>
<keyword evidence="11" id="KW-1185">Reference proteome</keyword>
<dbReference type="GO" id="GO:0051256">
    <property type="term" value="P:mitotic spindle midzone assembly"/>
    <property type="evidence" value="ECO:0007669"/>
    <property type="project" value="TreeGrafter"/>
</dbReference>
<dbReference type="GO" id="GO:0003777">
    <property type="term" value="F:microtubule motor activity"/>
    <property type="evidence" value="ECO:0007669"/>
    <property type="project" value="InterPro"/>
</dbReference>
<protein>
    <recommendedName>
        <fullName evidence="6">Kinesin-like protein</fullName>
    </recommendedName>
</protein>
<dbReference type="PROSITE" id="PS00411">
    <property type="entry name" value="KINESIN_MOTOR_1"/>
    <property type="match status" value="1"/>
</dbReference>